<dbReference type="RefSeq" id="WP_348826471.1">
    <property type="nucleotide sequence ID" value="NZ_CP098827.1"/>
</dbReference>
<proteinExistence type="predicted"/>
<dbReference type="InterPro" id="IPR036663">
    <property type="entry name" value="Fumarylacetoacetase_C_sf"/>
</dbReference>
<dbReference type="NCBIfam" id="NF040903">
    <property type="entry name" value="GguC"/>
    <property type="match status" value="1"/>
</dbReference>
<dbReference type="AlphaFoldDB" id="A0AAU7KD83"/>
<gene>
    <name evidence="2" type="primary">gguC</name>
    <name evidence="2" type="ORF">NFG58_10875</name>
</gene>
<sequence length="338" mass="37149">MHHDTPETLRIIQCRHQGSVRAALVEGPDRVRLTDADTYTLARRALAEGKGLATTLKESLGDETLDYADLVESGQLLPPLTHPDPAHCLVTGTGLTHLGSADTRSAMHADSSETDDAQLTDSMRMFRLGVEGGKPAEGQVGAQPEWFYKGDGDCVVAPEAPLPWPSFAEDAGEEPELAGLYLIDDQGRPHRLGFAIGNEFSDHITERYNYLWLAHSKLRACSFGPELLIGELPSHLEGTSRITRDGETLWEKPFLTGEDNMAHSIANLEHHHFKYPGFRRPGDVHVHFFGTATLSFADGVSVKPGERYEIELPAFGRPLRNPLAPPTEDEEQTSVTPM</sequence>
<evidence type="ECO:0000313" key="2">
    <source>
        <dbReference type="EMBL" id="XBO69143.1"/>
    </source>
</evidence>
<name>A0AAU7KD83_9GAMM</name>
<dbReference type="PIRSF" id="PIRSF033905">
    <property type="entry name" value="UCP033905"/>
    <property type="match status" value="1"/>
</dbReference>
<dbReference type="EMBL" id="CP098827">
    <property type="protein sequence ID" value="XBO69143.1"/>
    <property type="molecule type" value="Genomic_DNA"/>
</dbReference>
<protein>
    <submittedName>
        <fullName evidence="2">GguC family protein</fullName>
    </submittedName>
</protein>
<dbReference type="InterPro" id="IPR009645">
    <property type="entry name" value="GguC"/>
</dbReference>
<feature type="region of interest" description="Disordered" evidence="1">
    <location>
        <begin position="317"/>
        <end position="338"/>
    </location>
</feature>
<evidence type="ECO:0000256" key="1">
    <source>
        <dbReference type="SAM" id="MobiDB-lite"/>
    </source>
</evidence>
<accession>A0AAU7KD83</accession>
<dbReference type="Gene3D" id="3.90.850.10">
    <property type="entry name" value="Fumarylacetoacetase-like, C-terminal domain"/>
    <property type="match status" value="1"/>
</dbReference>
<dbReference type="GO" id="GO:0003824">
    <property type="term" value="F:catalytic activity"/>
    <property type="evidence" value="ECO:0007669"/>
    <property type="project" value="InterPro"/>
</dbReference>
<reference evidence="2" key="1">
    <citation type="submission" date="2022-06" db="EMBL/GenBank/DDBJ databases">
        <title>A novel DMS-producing enzyme.</title>
        <authorList>
            <person name="Zhang Y."/>
        </authorList>
    </citation>
    <scope>NUCLEOTIDE SEQUENCE</scope>
    <source>
        <strain evidence="2">RT37</strain>
    </source>
</reference>
<dbReference type="SUPFAM" id="SSF56529">
    <property type="entry name" value="FAH"/>
    <property type="match status" value="1"/>
</dbReference>
<organism evidence="2">
    <name type="scientific">Halomonas sp. RT37</name>
    <dbReference type="NCBI Taxonomy" id="2950872"/>
    <lineage>
        <taxon>Bacteria</taxon>
        <taxon>Pseudomonadati</taxon>
        <taxon>Pseudomonadota</taxon>
        <taxon>Gammaproteobacteria</taxon>
        <taxon>Oceanospirillales</taxon>
        <taxon>Halomonadaceae</taxon>
        <taxon>Halomonas</taxon>
    </lineage>
</organism>